<dbReference type="Proteomes" id="UP001490365">
    <property type="component" value="Unassembled WGS sequence"/>
</dbReference>
<keyword evidence="6 11" id="KW-0418">Kinase</keyword>
<evidence type="ECO:0000256" key="9">
    <source>
        <dbReference type="SAM" id="Phobius"/>
    </source>
</evidence>
<evidence type="ECO:0000256" key="7">
    <source>
        <dbReference type="ARBA" id="ARBA00022840"/>
    </source>
</evidence>
<organism evidence="11 12">
    <name type="scientific">Streptomyces sp. 900105755</name>
    <dbReference type="NCBI Taxonomy" id="3154389"/>
    <lineage>
        <taxon>Bacteria</taxon>
        <taxon>Bacillati</taxon>
        <taxon>Actinomycetota</taxon>
        <taxon>Actinomycetes</taxon>
        <taxon>Kitasatosporales</taxon>
        <taxon>Streptomycetaceae</taxon>
        <taxon>Streptomyces</taxon>
    </lineage>
</organism>
<accession>A0ABV1TC79</accession>
<evidence type="ECO:0000256" key="6">
    <source>
        <dbReference type="ARBA" id="ARBA00022777"/>
    </source>
</evidence>
<sequence length="421" mass="44028">MTRTGAGRDTWRRLRCRIARRRYPYAVLLGFLAVGESLAEFVAGHGSVPRLFNDAASGGAGRVQLILLLGLFCLATALPPLFLRPLTAGVTVTVASLGSFTVLHTLTVAGLAAQLVAHYRLARTGHTLLALLLGAPFLALALATVPGTAPDAGSGTAARTVLLAVLAPAAACAGLAARAAEHRRAHSAVRRVMAATEWENAARGERARIVRELHDVVGHHLSMIAVQAETARVATPGMPAQGAERLLGIGDTARAALTEMRRLLGVLREDTGSATGGERSPQPDLRHLNDLLDEARSASGGGVRLVLSGFPRALDPGVELAVYRIVQESLTNARKHAPGAAVDVELHYGADRVHLRVRDNGPGPTADRPSDGHGLLGMRERAAAVAGDVRTGSADVGGFLVAARFPAPPRDDPEARTEESA</sequence>
<dbReference type="InterPro" id="IPR003594">
    <property type="entry name" value="HATPase_dom"/>
</dbReference>
<feature type="transmembrane region" description="Helical" evidence="9">
    <location>
        <begin position="128"/>
        <end position="149"/>
    </location>
</feature>
<evidence type="ECO:0000259" key="10">
    <source>
        <dbReference type="SMART" id="SM00387"/>
    </source>
</evidence>
<dbReference type="InterPro" id="IPR050482">
    <property type="entry name" value="Sensor_HK_TwoCompSys"/>
</dbReference>
<dbReference type="CDD" id="cd16917">
    <property type="entry name" value="HATPase_UhpB-NarQ-NarX-like"/>
    <property type="match status" value="1"/>
</dbReference>
<evidence type="ECO:0000256" key="1">
    <source>
        <dbReference type="ARBA" id="ARBA00000085"/>
    </source>
</evidence>
<keyword evidence="9" id="KW-1133">Transmembrane helix</keyword>
<comment type="catalytic activity">
    <reaction evidence="1">
        <text>ATP + protein L-histidine = ADP + protein N-phospho-L-histidine.</text>
        <dbReference type="EC" id="2.7.13.3"/>
    </reaction>
</comment>
<dbReference type="Pfam" id="PF02518">
    <property type="entry name" value="HATPase_c"/>
    <property type="match status" value="1"/>
</dbReference>
<dbReference type="InterPro" id="IPR011712">
    <property type="entry name" value="Sig_transdc_His_kin_sub3_dim/P"/>
</dbReference>
<feature type="domain" description="Histidine kinase/HSP90-like ATPase" evidence="10">
    <location>
        <begin position="317"/>
        <end position="409"/>
    </location>
</feature>
<dbReference type="RefSeq" id="WP_351956280.1">
    <property type="nucleotide sequence ID" value="NZ_JBEOZM010000003.1"/>
</dbReference>
<dbReference type="EMBL" id="JBEOZM010000003">
    <property type="protein sequence ID" value="MER6267651.1"/>
    <property type="molecule type" value="Genomic_DNA"/>
</dbReference>
<proteinExistence type="predicted"/>
<dbReference type="PANTHER" id="PTHR24421">
    <property type="entry name" value="NITRATE/NITRITE SENSOR PROTEIN NARX-RELATED"/>
    <property type="match status" value="1"/>
</dbReference>
<keyword evidence="5" id="KW-0547">Nucleotide-binding</keyword>
<dbReference type="Gene3D" id="1.20.5.1930">
    <property type="match status" value="1"/>
</dbReference>
<dbReference type="GO" id="GO:0016301">
    <property type="term" value="F:kinase activity"/>
    <property type="evidence" value="ECO:0007669"/>
    <property type="project" value="UniProtKB-KW"/>
</dbReference>
<feature type="transmembrane region" description="Helical" evidence="9">
    <location>
        <begin position="63"/>
        <end position="83"/>
    </location>
</feature>
<evidence type="ECO:0000256" key="4">
    <source>
        <dbReference type="ARBA" id="ARBA00022679"/>
    </source>
</evidence>
<dbReference type="EC" id="2.7.13.3" evidence="2"/>
<evidence type="ECO:0000256" key="3">
    <source>
        <dbReference type="ARBA" id="ARBA00022553"/>
    </source>
</evidence>
<keyword evidence="7" id="KW-0067">ATP-binding</keyword>
<evidence type="ECO:0000313" key="12">
    <source>
        <dbReference type="Proteomes" id="UP001490365"/>
    </source>
</evidence>
<dbReference type="SUPFAM" id="SSF55874">
    <property type="entry name" value="ATPase domain of HSP90 chaperone/DNA topoisomerase II/histidine kinase"/>
    <property type="match status" value="1"/>
</dbReference>
<evidence type="ECO:0000313" key="11">
    <source>
        <dbReference type="EMBL" id="MER6267651.1"/>
    </source>
</evidence>
<protein>
    <recommendedName>
        <fullName evidence="2">histidine kinase</fullName>
        <ecNumber evidence="2">2.7.13.3</ecNumber>
    </recommendedName>
</protein>
<keyword evidence="9" id="KW-0812">Transmembrane</keyword>
<keyword evidence="8" id="KW-0902">Two-component regulatory system</keyword>
<dbReference type="PANTHER" id="PTHR24421:SF10">
    <property type="entry name" value="NITRATE_NITRITE SENSOR PROTEIN NARQ"/>
    <property type="match status" value="1"/>
</dbReference>
<keyword evidence="12" id="KW-1185">Reference proteome</keyword>
<keyword evidence="3" id="KW-0597">Phosphoprotein</keyword>
<evidence type="ECO:0000256" key="5">
    <source>
        <dbReference type="ARBA" id="ARBA00022741"/>
    </source>
</evidence>
<dbReference type="Pfam" id="PF07730">
    <property type="entry name" value="HisKA_3"/>
    <property type="match status" value="1"/>
</dbReference>
<feature type="transmembrane region" description="Helical" evidence="9">
    <location>
        <begin position="90"/>
        <end position="116"/>
    </location>
</feature>
<dbReference type="InterPro" id="IPR036890">
    <property type="entry name" value="HATPase_C_sf"/>
</dbReference>
<gene>
    <name evidence="11" type="ORF">ABT211_10170</name>
</gene>
<dbReference type="SMART" id="SM00387">
    <property type="entry name" value="HATPase_c"/>
    <property type="match status" value="1"/>
</dbReference>
<comment type="caution">
    <text evidence="11">The sequence shown here is derived from an EMBL/GenBank/DDBJ whole genome shotgun (WGS) entry which is preliminary data.</text>
</comment>
<dbReference type="Gene3D" id="3.30.565.10">
    <property type="entry name" value="Histidine kinase-like ATPase, C-terminal domain"/>
    <property type="match status" value="1"/>
</dbReference>
<keyword evidence="4" id="KW-0808">Transferase</keyword>
<feature type="transmembrane region" description="Helical" evidence="9">
    <location>
        <begin position="161"/>
        <end position="180"/>
    </location>
</feature>
<reference evidence="11 12" key="1">
    <citation type="submission" date="2024-06" db="EMBL/GenBank/DDBJ databases">
        <title>The Natural Products Discovery Center: Release of the First 8490 Sequenced Strains for Exploring Actinobacteria Biosynthetic Diversity.</title>
        <authorList>
            <person name="Kalkreuter E."/>
            <person name="Kautsar S.A."/>
            <person name="Yang D."/>
            <person name="Bader C.D."/>
            <person name="Teijaro C.N."/>
            <person name="Fluegel L."/>
            <person name="Davis C.M."/>
            <person name="Simpson J.R."/>
            <person name="Lauterbach L."/>
            <person name="Steele A.D."/>
            <person name="Gui C."/>
            <person name="Meng S."/>
            <person name="Li G."/>
            <person name="Viehrig K."/>
            <person name="Ye F."/>
            <person name="Su P."/>
            <person name="Kiefer A.F."/>
            <person name="Nichols A."/>
            <person name="Cepeda A.J."/>
            <person name="Yan W."/>
            <person name="Fan B."/>
            <person name="Jiang Y."/>
            <person name="Adhikari A."/>
            <person name="Zheng C.-J."/>
            <person name="Schuster L."/>
            <person name="Cowan T.M."/>
            <person name="Smanski M.J."/>
            <person name="Chevrette M.G."/>
            <person name="De Carvalho L.P.S."/>
            <person name="Shen B."/>
        </authorList>
    </citation>
    <scope>NUCLEOTIDE SEQUENCE [LARGE SCALE GENOMIC DNA]</scope>
    <source>
        <strain evidence="11 12">NPDC001694</strain>
    </source>
</reference>
<evidence type="ECO:0000256" key="2">
    <source>
        <dbReference type="ARBA" id="ARBA00012438"/>
    </source>
</evidence>
<evidence type="ECO:0000256" key="8">
    <source>
        <dbReference type="ARBA" id="ARBA00023012"/>
    </source>
</evidence>
<keyword evidence="9" id="KW-0472">Membrane</keyword>
<name>A0ABV1TC79_9ACTN</name>